<sequence>MSRLRHVAVGRAYARQRVRLLVADAEVRVLAEDGSLIRQLTLDPNRIYQPLGSPKFVHD</sequence>
<proteinExistence type="predicted"/>
<organism evidence="1 2">
    <name type="scientific">Candidatus Dormiibacter inghamiae</name>
    <dbReference type="NCBI Taxonomy" id="3127013"/>
    <lineage>
        <taxon>Bacteria</taxon>
        <taxon>Bacillati</taxon>
        <taxon>Candidatus Dormiibacterota</taxon>
        <taxon>Candidatus Dormibacteria</taxon>
        <taxon>Candidatus Dormibacterales</taxon>
        <taxon>Candidatus Dormibacteraceae</taxon>
        <taxon>Candidatus Dormiibacter</taxon>
    </lineage>
</organism>
<gene>
    <name evidence="1" type="ORF">JF888_04290</name>
</gene>
<evidence type="ECO:0000313" key="2">
    <source>
        <dbReference type="Proteomes" id="UP000620075"/>
    </source>
</evidence>
<dbReference type="RefSeq" id="WP_338176887.1">
    <property type="nucleotide sequence ID" value="NZ_JAEKNQ010000019.1"/>
</dbReference>
<reference evidence="1 2" key="1">
    <citation type="submission" date="2020-10" db="EMBL/GenBank/DDBJ databases">
        <title>Ca. Dormibacterota MAGs.</title>
        <authorList>
            <person name="Montgomery K."/>
        </authorList>
    </citation>
    <scope>NUCLEOTIDE SEQUENCE [LARGE SCALE GENOMIC DNA]</scope>
    <source>
        <strain evidence="1">SC8811_S16_3</strain>
    </source>
</reference>
<evidence type="ECO:0000313" key="1">
    <source>
        <dbReference type="EMBL" id="MBJ7602399.1"/>
    </source>
</evidence>
<dbReference type="Proteomes" id="UP000620075">
    <property type="component" value="Unassembled WGS sequence"/>
</dbReference>
<protein>
    <submittedName>
        <fullName evidence="1">Uncharacterized protein</fullName>
    </submittedName>
</protein>
<name>A0A934KBJ0_9BACT</name>
<accession>A0A934KBJ0</accession>
<dbReference type="AlphaFoldDB" id="A0A934KBJ0"/>
<dbReference type="EMBL" id="JAEKNQ010000019">
    <property type="protein sequence ID" value="MBJ7602399.1"/>
    <property type="molecule type" value="Genomic_DNA"/>
</dbReference>
<comment type="caution">
    <text evidence="1">The sequence shown here is derived from an EMBL/GenBank/DDBJ whole genome shotgun (WGS) entry which is preliminary data.</text>
</comment>